<name>B9D646_CAMRE</name>
<organism evidence="1 2">
    <name type="scientific">Campylobacter rectus RM3267</name>
    <dbReference type="NCBI Taxonomy" id="553218"/>
    <lineage>
        <taxon>Bacteria</taxon>
        <taxon>Pseudomonadati</taxon>
        <taxon>Campylobacterota</taxon>
        <taxon>Epsilonproteobacteria</taxon>
        <taxon>Campylobacterales</taxon>
        <taxon>Campylobacteraceae</taxon>
        <taxon>Campylobacter</taxon>
    </lineage>
</organism>
<accession>B9D646</accession>
<evidence type="ECO:0000313" key="2">
    <source>
        <dbReference type="Proteomes" id="UP000003082"/>
    </source>
</evidence>
<gene>
    <name evidence="1" type="ORF">CAMRE0001_2368</name>
</gene>
<reference evidence="1 2" key="1">
    <citation type="submission" date="2008-08" db="EMBL/GenBank/DDBJ databases">
        <authorList>
            <person name="Madupu R."/>
            <person name="Durkin A.S."/>
            <person name="Torralba M."/>
            <person name="Methe B."/>
            <person name="Sutton G.G."/>
            <person name="Strausberg R.L."/>
            <person name="Nelson K.E."/>
        </authorList>
    </citation>
    <scope>NUCLEOTIDE SEQUENCE [LARGE SCALE GENOMIC DNA]</scope>
    <source>
        <strain evidence="1 2">RM3267</strain>
    </source>
</reference>
<evidence type="ECO:0000313" key="1">
    <source>
        <dbReference type="EMBL" id="EEF12536.1"/>
    </source>
</evidence>
<comment type="caution">
    <text evidence="1">The sequence shown here is derived from an EMBL/GenBank/DDBJ whole genome shotgun (WGS) entry which is preliminary data.</text>
</comment>
<sequence length="38" mass="4553">MDTVTIIKNKFYVFIGRAYYLYYGFHPQYKSYSLAGHP</sequence>
<keyword evidence="2" id="KW-1185">Reference proteome</keyword>
<dbReference type="EMBL" id="ACFU01000074">
    <property type="protein sequence ID" value="EEF12536.1"/>
    <property type="molecule type" value="Genomic_DNA"/>
</dbReference>
<proteinExistence type="predicted"/>
<protein>
    <submittedName>
        <fullName evidence="1">Uncharacterized protein</fullName>
    </submittedName>
</protein>
<dbReference type="AlphaFoldDB" id="B9D646"/>
<dbReference type="Proteomes" id="UP000003082">
    <property type="component" value="Unassembled WGS sequence"/>
</dbReference>